<proteinExistence type="predicted"/>
<protein>
    <submittedName>
        <fullName evidence="2">SAM-dependent methyltransferase</fullName>
    </submittedName>
</protein>
<sequence>MKAEIQTKLKAAAQASIKEEKKGILSYMNPAYLAGDNQKYMTMYNKLAPWYDFGEKWIGRIKYGRSIEEMRAYLMSQLEWKDQVSVLYVSIGTGADLHFLPQTVDIASLDLVGLDISLGMLEKCHKTWAKKTNLTLVHACAEDLPFADNTFDIVLHVGGINFFSDRQKALEEMIRVAKPGTKLLVADETADYVDSQYKKNVLSKQYFEDASFNLKELEELLPAEVIDKKLEFIWENRFYALTFRKPL</sequence>
<accession>A0ABS5B4F4</accession>
<organism evidence="2 3">
    <name type="scientific">Streptococcus oricebi</name>
    <dbReference type="NCBI Taxonomy" id="1547447"/>
    <lineage>
        <taxon>Bacteria</taxon>
        <taxon>Bacillati</taxon>
        <taxon>Bacillota</taxon>
        <taxon>Bacilli</taxon>
        <taxon>Lactobacillales</taxon>
        <taxon>Streptococcaceae</taxon>
        <taxon>Streptococcus</taxon>
    </lineage>
</organism>
<dbReference type="SUPFAM" id="SSF53335">
    <property type="entry name" value="S-adenosyl-L-methionine-dependent methyltransferases"/>
    <property type="match status" value="1"/>
</dbReference>
<keyword evidence="2" id="KW-0489">Methyltransferase</keyword>
<keyword evidence="3" id="KW-1185">Reference proteome</keyword>
<dbReference type="GO" id="GO:0008168">
    <property type="term" value="F:methyltransferase activity"/>
    <property type="evidence" value="ECO:0007669"/>
    <property type="project" value="UniProtKB-KW"/>
</dbReference>
<dbReference type="Proteomes" id="UP001519296">
    <property type="component" value="Unassembled WGS sequence"/>
</dbReference>
<gene>
    <name evidence="2" type="ORF">C4K46_07135</name>
</gene>
<dbReference type="GO" id="GO:0032259">
    <property type="term" value="P:methylation"/>
    <property type="evidence" value="ECO:0007669"/>
    <property type="project" value="UniProtKB-KW"/>
</dbReference>
<dbReference type="InterPro" id="IPR029063">
    <property type="entry name" value="SAM-dependent_MTases_sf"/>
</dbReference>
<dbReference type="PANTHER" id="PTHR43591:SF24">
    <property type="entry name" value="2-METHOXY-6-POLYPRENYL-1,4-BENZOQUINOL METHYLASE, MITOCHONDRIAL"/>
    <property type="match status" value="1"/>
</dbReference>
<name>A0ABS5B4F4_9STRE</name>
<dbReference type="Pfam" id="PF08241">
    <property type="entry name" value="Methyltransf_11"/>
    <property type="match status" value="1"/>
</dbReference>
<evidence type="ECO:0000313" key="3">
    <source>
        <dbReference type="Proteomes" id="UP001519296"/>
    </source>
</evidence>
<dbReference type="InterPro" id="IPR013216">
    <property type="entry name" value="Methyltransf_11"/>
</dbReference>
<dbReference type="PANTHER" id="PTHR43591">
    <property type="entry name" value="METHYLTRANSFERASE"/>
    <property type="match status" value="1"/>
</dbReference>
<reference evidence="2 3" key="1">
    <citation type="submission" date="2018-02" db="EMBL/GenBank/DDBJ databases">
        <title>Draft genome sequence of Streptococcus oricebi CCUG 70868T type strain.</title>
        <authorList>
            <person name="Mendez V."/>
            <person name="Salva-Serra F."/>
            <person name="Jaen-Luchoro D."/>
            <person name="Gonzales-Siles L."/>
            <person name="Karlsson R."/>
            <person name="Engstrom-Jakobsson H."/>
            <person name="Busquets A."/>
            <person name="Gomila M."/>
            <person name="Pineiro-Iglesias B."/>
            <person name="Bennasar-Figueras A."/>
            <person name="Seeger M."/>
            <person name="Moore E."/>
        </authorList>
    </citation>
    <scope>NUCLEOTIDE SEQUENCE [LARGE SCALE GENOMIC DNA]</scope>
    <source>
        <strain evidence="2 3">CCUG 70868</strain>
    </source>
</reference>
<evidence type="ECO:0000259" key="1">
    <source>
        <dbReference type="Pfam" id="PF08241"/>
    </source>
</evidence>
<feature type="domain" description="Methyltransferase type 11" evidence="1">
    <location>
        <begin position="89"/>
        <end position="184"/>
    </location>
</feature>
<comment type="caution">
    <text evidence="2">The sequence shown here is derived from an EMBL/GenBank/DDBJ whole genome shotgun (WGS) entry which is preliminary data.</text>
</comment>
<dbReference type="CDD" id="cd02440">
    <property type="entry name" value="AdoMet_MTases"/>
    <property type="match status" value="1"/>
</dbReference>
<dbReference type="EMBL" id="PRDG01000004">
    <property type="protein sequence ID" value="MBP2623712.1"/>
    <property type="molecule type" value="Genomic_DNA"/>
</dbReference>
<evidence type="ECO:0000313" key="2">
    <source>
        <dbReference type="EMBL" id="MBP2623712.1"/>
    </source>
</evidence>
<dbReference type="Gene3D" id="3.40.50.150">
    <property type="entry name" value="Vaccinia Virus protein VP39"/>
    <property type="match status" value="1"/>
</dbReference>
<keyword evidence="2" id="KW-0808">Transferase</keyword>
<dbReference type="RefSeq" id="WP_209628217.1">
    <property type="nucleotide sequence ID" value="NZ_PRDG01000004.1"/>
</dbReference>